<feature type="domain" description="DC1" evidence="2">
    <location>
        <begin position="225"/>
        <end position="271"/>
    </location>
</feature>
<dbReference type="EMBL" id="LUHQ01000002">
    <property type="protein sequence ID" value="OAP08196.1"/>
    <property type="molecule type" value="Genomic_DNA"/>
</dbReference>
<dbReference type="ExpressionAtlas" id="A0A178VQV5">
    <property type="expression patterns" value="baseline and differential"/>
</dbReference>
<dbReference type="AlphaFoldDB" id="A0A178VQV5"/>
<dbReference type="Proteomes" id="UP000078284">
    <property type="component" value="Chromosome 2"/>
</dbReference>
<keyword evidence="1" id="KW-0677">Repeat</keyword>
<protein>
    <recommendedName>
        <fullName evidence="6">Cysteine/Histidine-rich C1 domain family protein</fullName>
    </recommendedName>
</protein>
<organism evidence="4 5">
    <name type="scientific">Arabidopsis thaliana</name>
    <name type="common">Mouse-ear cress</name>
    <dbReference type="NCBI Taxonomy" id="3702"/>
    <lineage>
        <taxon>Eukaryota</taxon>
        <taxon>Viridiplantae</taxon>
        <taxon>Streptophyta</taxon>
        <taxon>Embryophyta</taxon>
        <taxon>Tracheophyta</taxon>
        <taxon>Spermatophyta</taxon>
        <taxon>Magnoliopsida</taxon>
        <taxon>eudicotyledons</taxon>
        <taxon>Gunneridae</taxon>
        <taxon>Pentapetalae</taxon>
        <taxon>rosids</taxon>
        <taxon>malvids</taxon>
        <taxon>Brassicales</taxon>
        <taxon>Brassicaceae</taxon>
        <taxon>Camelineae</taxon>
        <taxon>Arabidopsis</taxon>
    </lineage>
</organism>
<accession>A0A178VQV5</accession>
<evidence type="ECO:0000259" key="2">
    <source>
        <dbReference type="Pfam" id="PF03107"/>
    </source>
</evidence>
<dbReference type="InterPro" id="IPR053192">
    <property type="entry name" value="Vacuole_Formation_Reg"/>
</dbReference>
<feature type="domain" description="DC1" evidence="2">
    <location>
        <begin position="283"/>
        <end position="327"/>
    </location>
</feature>
<feature type="domain" description="DC1" evidence="2">
    <location>
        <begin position="337"/>
        <end position="384"/>
    </location>
</feature>
<comment type="caution">
    <text evidence="4">The sequence shown here is derived from an EMBL/GenBank/DDBJ whole genome shotgun (WGS) entry which is preliminary data.</text>
</comment>
<evidence type="ECO:0000259" key="3">
    <source>
        <dbReference type="Pfam" id="PF22926"/>
    </source>
</evidence>
<evidence type="ECO:0000313" key="4">
    <source>
        <dbReference type="EMBL" id="OAP08196.1"/>
    </source>
</evidence>
<feature type="domain" description="DC1-like C-terminal" evidence="3">
    <location>
        <begin position="659"/>
        <end position="699"/>
    </location>
</feature>
<evidence type="ECO:0008006" key="6">
    <source>
        <dbReference type="Google" id="ProtNLM"/>
    </source>
</evidence>
<dbReference type="Pfam" id="PF03107">
    <property type="entry name" value="C1_2"/>
    <property type="match status" value="7"/>
</dbReference>
<proteinExistence type="predicted"/>
<feature type="domain" description="DC1" evidence="2">
    <location>
        <begin position="542"/>
        <end position="583"/>
    </location>
</feature>
<dbReference type="PANTHER" id="PTHR32410">
    <property type="entry name" value="CYSTEINE/HISTIDINE-RICH C1 DOMAIN FAMILY PROTEIN"/>
    <property type="match status" value="1"/>
</dbReference>
<feature type="domain" description="DC1" evidence="2">
    <location>
        <begin position="421"/>
        <end position="471"/>
    </location>
</feature>
<name>A0A178VQV5_ARATH</name>
<dbReference type="InterPro" id="IPR046349">
    <property type="entry name" value="C1-like_sf"/>
</dbReference>
<sequence>MDSKTESKLLSLTSQIMSPAKQIRFDLDWVGEKRMNSFITKVMSLVSSMDLDLQPKPESEFMSLTTQIISLLRSMDSDSMPKPLSNLISLLSQGNFDHNTDFRLFFRQTMALEPEPIFMSLIYQIFSLVISMNTKRDKLISLCPQACVVLGNNGNFEVIVKKQEGQAHKGKAIPWSRDSKWECLPFNWKTYWSSGDDVTHFRCRNCDGDNHKEYEKAPVEIKHSLHRKHSLQLVLLDESSYTRVCYCCDEDLKRMFYYCRTCDFGLNFVCAKKEAILYIDQPKWHEHTLALFLRKTSLTCNACGLSHSSCPLYMCPPCDFVIHKSCISLPRLIRISRHFHRIAYTPSFDEGDWSCSVCRKKIDNDYGGYVCTKGCSYAAHSKCATQSNVWDGIELEGEPEDIEEEVLPPFLEISDGIIQHFSHQQHHMKLDENTGRDYDENKECEACIRPIYFGNYYSCLECGFILHEECANLSRKIHHPIHPHLLNLIGGFDGVINYYNDKCSACIGLCKGGFFYDCGKQGCKFMLHVQCATTSEPLVHESHRHPLFLTSKPGEKIRCSVCKDSEETFNCIECDFALCFYCAILPQKVRYKHDKHTLTLSYGKETGTSWCEVCEAKINLKGRFYMCNEYCCVTLHIKCTLGDLHMRPGSTWITFGNKVDVLHNSNRMSRSICSYCVKHCPYKIVYMCSGLILCSQGCVVRSILQKRGRYRELEFLSRYA</sequence>
<gene>
    <name evidence="4" type="ordered locus">AXX17_At2g24520</name>
</gene>
<dbReference type="InterPro" id="IPR054483">
    <property type="entry name" value="DC1-like_CT"/>
</dbReference>
<feature type="domain" description="DC1" evidence="2">
    <location>
        <begin position="480"/>
        <end position="532"/>
    </location>
</feature>
<dbReference type="Pfam" id="PF22926">
    <property type="entry name" value="C1-like_CT"/>
    <property type="match status" value="1"/>
</dbReference>
<evidence type="ECO:0000313" key="5">
    <source>
        <dbReference type="Proteomes" id="UP000078284"/>
    </source>
</evidence>
<feature type="domain" description="DC1" evidence="2">
    <location>
        <begin position="592"/>
        <end position="639"/>
    </location>
</feature>
<dbReference type="PANTHER" id="PTHR32410:SF153">
    <property type="entry name" value="CHP-RICH ZINC FINGER PROTEIN-LIKE-RELATED"/>
    <property type="match status" value="1"/>
</dbReference>
<evidence type="ECO:0000256" key="1">
    <source>
        <dbReference type="ARBA" id="ARBA00022737"/>
    </source>
</evidence>
<dbReference type="SUPFAM" id="SSF57889">
    <property type="entry name" value="Cysteine-rich domain"/>
    <property type="match status" value="4"/>
</dbReference>
<reference evidence="5" key="1">
    <citation type="journal article" date="2016" name="Proc. Natl. Acad. Sci. U.S.A.">
        <title>Chromosome-level assembly of Arabidopsis thaliana Ler reveals the extent of translocation and inversion polymorphisms.</title>
        <authorList>
            <person name="Zapata L."/>
            <person name="Ding J."/>
            <person name="Willing E.M."/>
            <person name="Hartwig B."/>
            <person name="Bezdan D."/>
            <person name="Jiao W.B."/>
            <person name="Patel V."/>
            <person name="Velikkakam James G."/>
            <person name="Koornneef M."/>
            <person name="Ossowski S."/>
            <person name="Schneeberger K."/>
        </authorList>
    </citation>
    <scope>NUCLEOTIDE SEQUENCE [LARGE SCALE GENOMIC DNA]</scope>
    <source>
        <strain evidence="5">cv. Landsberg erecta</strain>
    </source>
</reference>
<dbReference type="InterPro" id="IPR004146">
    <property type="entry name" value="DC1"/>
</dbReference>